<evidence type="ECO:0000256" key="1">
    <source>
        <dbReference type="SAM" id="MobiDB-lite"/>
    </source>
</evidence>
<organism evidence="2 3">
    <name type="scientific">Bailinhaonella thermotolerans</name>
    <dbReference type="NCBI Taxonomy" id="1070861"/>
    <lineage>
        <taxon>Bacteria</taxon>
        <taxon>Bacillati</taxon>
        <taxon>Actinomycetota</taxon>
        <taxon>Actinomycetes</taxon>
        <taxon>Streptosporangiales</taxon>
        <taxon>Streptosporangiaceae</taxon>
        <taxon>Bailinhaonella</taxon>
    </lineage>
</organism>
<name>A0A3A4A9K1_9ACTN</name>
<feature type="region of interest" description="Disordered" evidence="1">
    <location>
        <begin position="1"/>
        <end position="87"/>
    </location>
</feature>
<dbReference type="Proteomes" id="UP000265768">
    <property type="component" value="Unassembled WGS sequence"/>
</dbReference>
<dbReference type="EMBL" id="QZEY01000021">
    <property type="protein sequence ID" value="RJL22720.1"/>
    <property type="molecule type" value="Genomic_DNA"/>
</dbReference>
<evidence type="ECO:0000313" key="2">
    <source>
        <dbReference type="EMBL" id="RJL22720.1"/>
    </source>
</evidence>
<feature type="compositionally biased region" description="Basic and acidic residues" evidence="1">
    <location>
        <begin position="1"/>
        <end position="16"/>
    </location>
</feature>
<accession>A0A3A4A9K1</accession>
<sequence>MATDSRDDPRFRDRTPGVRAPRRISRERADQDTAGIIGSSGTTGGGQPGSPGQPADGRVPDDELDDTVYNSRDPYEPYDPNPLEERE</sequence>
<evidence type="ECO:0000313" key="3">
    <source>
        <dbReference type="Proteomes" id="UP000265768"/>
    </source>
</evidence>
<keyword evidence="3" id="KW-1185">Reference proteome</keyword>
<dbReference type="AlphaFoldDB" id="A0A3A4A9K1"/>
<gene>
    <name evidence="2" type="ORF">D5H75_34570</name>
</gene>
<reference evidence="2 3" key="1">
    <citation type="submission" date="2018-09" db="EMBL/GenBank/DDBJ databases">
        <title>YIM 75507 draft genome.</title>
        <authorList>
            <person name="Tang S."/>
            <person name="Feng Y."/>
        </authorList>
    </citation>
    <scope>NUCLEOTIDE SEQUENCE [LARGE SCALE GENOMIC DNA]</scope>
    <source>
        <strain evidence="2 3">YIM 75507</strain>
    </source>
</reference>
<protein>
    <submittedName>
        <fullName evidence="2">Uncharacterized protein</fullName>
    </submittedName>
</protein>
<comment type="caution">
    <text evidence="2">The sequence shown here is derived from an EMBL/GenBank/DDBJ whole genome shotgun (WGS) entry which is preliminary data.</text>
</comment>
<proteinExistence type="predicted"/>